<keyword evidence="2" id="KW-1185">Reference proteome</keyword>
<protein>
    <submittedName>
        <fullName evidence="1">DUF2478 domain-containing protein</fullName>
    </submittedName>
</protein>
<evidence type="ECO:0000313" key="1">
    <source>
        <dbReference type="EMBL" id="MDS9469509.1"/>
    </source>
</evidence>
<dbReference type="RefSeq" id="WP_311162148.1">
    <property type="nucleotide sequence ID" value="NZ_JAVQLW010000003.1"/>
</dbReference>
<dbReference type="EMBL" id="JAVQLW010000003">
    <property type="protein sequence ID" value="MDS9469509.1"/>
    <property type="molecule type" value="Genomic_DNA"/>
</dbReference>
<dbReference type="InterPro" id="IPR018912">
    <property type="entry name" value="DUF2478"/>
</dbReference>
<accession>A0ABU2HY44</accession>
<name>A0ABU2HY44_9RHOB</name>
<dbReference type="Proteomes" id="UP001269144">
    <property type="component" value="Unassembled WGS sequence"/>
</dbReference>
<reference evidence="2" key="1">
    <citation type="submission" date="2023-07" db="EMBL/GenBank/DDBJ databases">
        <title>Paracoccus sp. MBLB3053 whole genome sequence.</title>
        <authorList>
            <person name="Hwang C.Y."/>
            <person name="Cho E.-S."/>
            <person name="Seo M.-J."/>
        </authorList>
    </citation>
    <scope>NUCLEOTIDE SEQUENCE [LARGE SCALE GENOMIC DNA]</scope>
    <source>
        <strain evidence="2">MBLB3053</strain>
    </source>
</reference>
<sequence length="170" mass="17930">MRIAYVSLSGRGANDAFLTSVAMQLDAEGLRLAGTVQSNFERSDRDHCDMHIHVLPKGPVFAISQDRGAHAQGCRLDAGALEEAAMAVSGTLHEAQLLIVNKFGKQEAEGRGLTPVIAEAAEMGLAILIGVNGMNLPAFRAFAGAMAVELPPDAMSVLNWCKSNVDEIAA</sequence>
<gene>
    <name evidence="1" type="ORF">RGQ15_18240</name>
</gene>
<proteinExistence type="predicted"/>
<dbReference type="Pfam" id="PF10649">
    <property type="entry name" value="DUF2478"/>
    <property type="match status" value="1"/>
</dbReference>
<organism evidence="1 2">
    <name type="scientific">Paracoccus aurantius</name>
    <dbReference type="NCBI Taxonomy" id="3073814"/>
    <lineage>
        <taxon>Bacteria</taxon>
        <taxon>Pseudomonadati</taxon>
        <taxon>Pseudomonadota</taxon>
        <taxon>Alphaproteobacteria</taxon>
        <taxon>Rhodobacterales</taxon>
        <taxon>Paracoccaceae</taxon>
        <taxon>Paracoccus</taxon>
    </lineage>
</organism>
<evidence type="ECO:0000313" key="2">
    <source>
        <dbReference type="Proteomes" id="UP001269144"/>
    </source>
</evidence>
<comment type="caution">
    <text evidence="1">The sequence shown here is derived from an EMBL/GenBank/DDBJ whole genome shotgun (WGS) entry which is preliminary data.</text>
</comment>